<comment type="caution">
    <text evidence="1">The sequence shown here is derived from an EMBL/GenBank/DDBJ whole genome shotgun (WGS) entry which is preliminary data.</text>
</comment>
<gene>
    <name evidence="1" type="ORF">Vadar_029713</name>
</gene>
<proteinExistence type="predicted"/>
<protein>
    <submittedName>
        <fullName evidence="1">Uncharacterized protein</fullName>
    </submittedName>
</protein>
<dbReference type="EMBL" id="CM037161">
    <property type="protein sequence ID" value="KAH7855852.1"/>
    <property type="molecule type" value="Genomic_DNA"/>
</dbReference>
<evidence type="ECO:0000313" key="1">
    <source>
        <dbReference type="EMBL" id="KAH7855852.1"/>
    </source>
</evidence>
<sequence length="163" mass="18741">MDAKATKHVSVGYDPNKKGWHCMDPETHKVVTSRDVVFNEISSFYTQHVVTPPPSDGREDEQNFSKNVISSSLVSDELRGRSSKEIGNSEVVQEDLALRRSTRDRKRHEKFKDYHLDVDNCNICECFFAGPIDELRKDKYYEIEVLVFFSYMSVGSKCSSSKF</sequence>
<keyword evidence="2" id="KW-1185">Reference proteome</keyword>
<name>A0ACB7YRQ7_9ERIC</name>
<reference evidence="1 2" key="1">
    <citation type="journal article" date="2021" name="Hortic Res">
        <title>High-quality reference genome and annotation aids understanding of berry development for evergreen blueberry (Vaccinium darrowii).</title>
        <authorList>
            <person name="Yu J."/>
            <person name="Hulse-Kemp A.M."/>
            <person name="Babiker E."/>
            <person name="Staton M."/>
        </authorList>
    </citation>
    <scope>NUCLEOTIDE SEQUENCE [LARGE SCALE GENOMIC DNA]</scope>
    <source>
        <strain evidence="2">cv. NJ 8807/NJ 8810</strain>
        <tissue evidence="1">Young leaf</tissue>
    </source>
</reference>
<evidence type="ECO:0000313" key="2">
    <source>
        <dbReference type="Proteomes" id="UP000828048"/>
    </source>
</evidence>
<dbReference type="Proteomes" id="UP000828048">
    <property type="component" value="Chromosome 11"/>
</dbReference>
<accession>A0ACB7YRQ7</accession>
<organism evidence="1 2">
    <name type="scientific">Vaccinium darrowii</name>
    <dbReference type="NCBI Taxonomy" id="229202"/>
    <lineage>
        <taxon>Eukaryota</taxon>
        <taxon>Viridiplantae</taxon>
        <taxon>Streptophyta</taxon>
        <taxon>Embryophyta</taxon>
        <taxon>Tracheophyta</taxon>
        <taxon>Spermatophyta</taxon>
        <taxon>Magnoliopsida</taxon>
        <taxon>eudicotyledons</taxon>
        <taxon>Gunneridae</taxon>
        <taxon>Pentapetalae</taxon>
        <taxon>asterids</taxon>
        <taxon>Ericales</taxon>
        <taxon>Ericaceae</taxon>
        <taxon>Vaccinioideae</taxon>
        <taxon>Vaccinieae</taxon>
        <taxon>Vaccinium</taxon>
    </lineage>
</organism>